<proteinExistence type="predicted"/>
<sequence length="153" mass="17010">MSKRYSRPLSAIANKLPTEVNNNSSRELVGVSSQCGLINANGDFVGCFEANDLAFRKPYSLTVSANTPTHIKQSKMMSEGIYNALMRLAEELLDSDDNEMIITSSDDKYLGHFLSKFPGLAIRLFKRGNILIKPQNNTSNLPPSYQDLVTDDF</sequence>
<protein>
    <submittedName>
        <fullName evidence="1">Uncharacterized protein</fullName>
    </submittedName>
</protein>
<accession>A0A380MZR0</accession>
<organism evidence="1 2">
    <name type="scientific">Suttonella indologenes</name>
    <dbReference type="NCBI Taxonomy" id="13276"/>
    <lineage>
        <taxon>Bacteria</taxon>
        <taxon>Pseudomonadati</taxon>
        <taxon>Pseudomonadota</taxon>
        <taxon>Gammaproteobacteria</taxon>
        <taxon>Cardiobacteriales</taxon>
        <taxon>Cardiobacteriaceae</taxon>
        <taxon>Suttonella</taxon>
    </lineage>
</organism>
<keyword evidence="2" id="KW-1185">Reference proteome</keyword>
<dbReference type="Proteomes" id="UP000254575">
    <property type="component" value="Unassembled WGS sequence"/>
</dbReference>
<evidence type="ECO:0000313" key="2">
    <source>
        <dbReference type="Proteomes" id="UP000254575"/>
    </source>
</evidence>
<evidence type="ECO:0000313" key="1">
    <source>
        <dbReference type="EMBL" id="SUO98029.1"/>
    </source>
</evidence>
<reference evidence="1 2" key="1">
    <citation type="submission" date="2018-06" db="EMBL/GenBank/DDBJ databases">
        <authorList>
            <consortium name="Pathogen Informatics"/>
            <person name="Doyle S."/>
        </authorList>
    </citation>
    <scope>NUCLEOTIDE SEQUENCE [LARGE SCALE GENOMIC DNA]</scope>
    <source>
        <strain evidence="1 2">NCTC10717</strain>
    </source>
</reference>
<dbReference type="OrthoDB" id="9157196at2"/>
<gene>
    <name evidence="1" type="ORF">NCTC10717_01768</name>
</gene>
<dbReference type="AlphaFoldDB" id="A0A380MZR0"/>
<name>A0A380MZR0_9GAMM</name>
<dbReference type="EMBL" id="UHIA01000004">
    <property type="protein sequence ID" value="SUO98029.1"/>
    <property type="molecule type" value="Genomic_DNA"/>
</dbReference>
<dbReference type="RefSeq" id="WP_147284955.1">
    <property type="nucleotide sequence ID" value="NZ_UHIA01000004.1"/>
</dbReference>